<proteinExistence type="inferred from homology"/>
<sequence length="317" mass="33348">MTFPKSIQSAAIQIQPFIRKTPFVHSKAFSDLIGADVRFKLESIQVTGSFKARGAINKLLSLEDHEKQKGVVSASTGNHGAAVAYAAGQAGIDCTIYVPDDASPAKLENMKQFGAKIEVHGNDCIKAEAKAREISISTGKIYVSPYNDPYVIAGQGTIGAEIESQCDGLDAVIISVGGGGLIGGTAGFLKSIWPQIHVIGCSPENSAVMIHSIKAGKVLELSSKPTLSDGTAGGVEGNSITFPICCDMIDETVLVTEEEIKDAMITYMDKEHQLLEGAAGTAVATLLKKKDDLIGKRVGVVICGGNISLDTVRDLLN</sequence>
<evidence type="ECO:0000259" key="5">
    <source>
        <dbReference type="Pfam" id="PF00291"/>
    </source>
</evidence>
<dbReference type="GO" id="GO:0003941">
    <property type="term" value="F:L-serine ammonia-lyase activity"/>
    <property type="evidence" value="ECO:0007669"/>
    <property type="project" value="TreeGrafter"/>
</dbReference>
<dbReference type="GO" id="GO:0006565">
    <property type="term" value="P:L-serine catabolic process"/>
    <property type="evidence" value="ECO:0007669"/>
    <property type="project" value="TreeGrafter"/>
</dbReference>
<evidence type="ECO:0000313" key="6">
    <source>
        <dbReference type="EMBL" id="SVA28566.1"/>
    </source>
</evidence>
<keyword evidence="4" id="KW-0456">Lyase</keyword>
<protein>
    <recommendedName>
        <fullName evidence="5">Tryptophan synthase beta chain-like PALP domain-containing protein</fullName>
    </recommendedName>
</protein>
<dbReference type="CDD" id="cd01562">
    <property type="entry name" value="Thr-dehyd"/>
    <property type="match status" value="1"/>
</dbReference>
<dbReference type="AlphaFoldDB" id="A0A381UK69"/>
<dbReference type="InterPro" id="IPR000634">
    <property type="entry name" value="Ser/Thr_deHydtase_PyrdxlP-BS"/>
</dbReference>
<accession>A0A381UK69</accession>
<dbReference type="GO" id="GO:0009097">
    <property type="term" value="P:isoleucine biosynthetic process"/>
    <property type="evidence" value="ECO:0007669"/>
    <property type="project" value="TreeGrafter"/>
</dbReference>
<dbReference type="InterPro" id="IPR001926">
    <property type="entry name" value="TrpB-like_PALP"/>
</dbReference>
<evidence type="ECO:0000256" key="2">
    <source>
        <dbReference type="ARBA" id="ARBA00010869"/>
    </source>
</evidence>
<feature type="domain" description="Tryptophan synthase beta chain-like PALP" evidence="5">
    <location>
        <begin position="14"/>
        <end position="304"/>
    </location>
</feature>
<gene>
    <name evidence="6" type="ORF">METZ01_LOCUS81420</name>
</gene>
<dbReference type="Gene3D" id="3.40.50.1100">
    <property type="match status" value="2"/>
</dbReference>
<dbReference type="FunFam" id="3.40.50.1100:FF:000005">
    <property type="entry name" value="Threonine dehydratase catabolic"/>
    <property type="match status" value="1"/>
</dbReference>
<organism evidence="6">
    <name type="scientific">marine metagenome</name>
    <dbReference type="NCBI Taxonomy" id="408172"/>
    <lineage>
        <taxon>unclassified sequences</taxon>
        <taxon>metagenomes</taxon>
        <taxon>ecological metagenomes</taxon>
    </lineage>
</organism>
<name>A0A381UK69_9ZZZZ</name>
<dbReference type="PANTHER" id="PTHR48078:SF6">
    <property type="entry name" value="L-THREONINE DEHYDRATASE CATABOLIC TDCB"/>
    <property type="match status" value="1"/>
</dbReference>
<dbReference type="EMBL" id="UINC01006607">
    <property type="protein sequence ID" value="SVA28566.1"/>
    <property type="molecule type" value="Genomic_DNA"/>
</dbReference>
<dbReference type="InterPro" id="IPR036052">
    <property type="entry name" value="TrpB-like_PALP_sf"/>
</dbReference>
<keyword evidence="3" id="KW-0663">Pyridoxal phosphate</keyword>
<reference evidence="6" key="1">
    <citation type="submission" date="2018-05" db="EMBL/GenBank/DDBJ databases">
        <authorList>
            <person name="Lanie J.A."/>
            <person name="Ng W.-L."/>
            <person name="Kazmierczak K.M."/>
            <person name="Andrzejewski T.M."/>
            <person name="Davidsen T.M."/>
            <person name="Wayne K.J."/>
            <person name="Tettelin H."/>
            <person name="Glass J.I."/>
            <person name="Rusch D."/>
            <person name="Podicherti R."/>
            <person name="Tsui H.-C.T."/>
            <person name="Winkler M.E."/>
        </authorList>
    </citation>
    <scope>NUCLEOTIDE SEQUENCE</scope>
</reference>
<dbReference type="PROSITE" id="PS00165">
    <property type="entry name" value="DEHYDRATASE_SER_THR"/>
    <property type="match status" value="1"/>
</dbReference>
<dbReference type="GO" id="GO:0004794">
    <property type="term" value="F:threonine deaminase activity"/>
    <property type="evidence" value="ECO:0007669"/>
    <property type="project" value="TreeGrafter"/>
</dbReference>
<comment type="similarity">
    <text evidence="2">Belongs to the serine/threonine dehydratase family.</text>
</comment>
<evidence type="ECO:0000256" key="4">
    <source>
        <dbReference type="ARBA" id="ARBA00023239"/>
    </source>
</evidence>
<dbReference type="SUPFAM" id="SSF53686">
    <property type="entry name" value="Tryptophan synthase beta subunit-like PLP-dependent enzymes"/>
    <property type="match status" value="1"/>
</dbReference>
<evidence type="ECO:0000256" key="1">
    <source>
        <dbReference type="ARBA" id="ARBA00001933"/>
    </source>
</evidence>
<dbReference type="InterPro" id="IPR050147">
    <property type="entry name" value="Ser/Thr_Dehydratase"/>
</dbReference>
<evidence type="ECO:0000256" key="3">
    <source>
        <dbReference type="ARBA" id="ARBA00022898"/>
    </source>
</evidence>
<dbReference type="PANTHER" id="PTHR48078">
    <property type="entry name" value="THREONINE DEHYDRATASE, MITOCHONDRIAL-RELATED"/>
    <property type="match status" value="1"/>
</dbReference>
<dbReference type="Pfam" id="PF00291">
    <property type="entry name" value="PALP"/>
    <property type="match status" value="1"/>
</dbReference>
<dbReference type="GO" id="GO:0006567">
    <property type="term" value="P:L-threonine catabolic process"/>
    <property type="evidence" value="ECO:0007669"/>
    <property type="project" value="TreeGrafter"/>
</dbReference>
<dbReference type="GO" id="GO:0030170">
    <property type="term" value="F:pyridoxal phosphate binding"/>
    <property type="evidence" value="ECO:0007669"/>
    <property type="project" value="InterPro"/>
</dbReference>
<dbReference type="NCBIfam" id="NF005292">
    <property type="entry name" value="PRK06815.1"/>
    <property type="match status" value="1"/>
</dbReference>
<comment type="cofactor">
    <cofactor evidence="1">
        <name>pyridoxal 5'-phosphate</name>
        <dbReference type="ChEBI" id="CHEBI:597326"/>
    </cofactor>
</comment>